<dbReference type="AlphaFoldDB" id="A0ABC8AVR6"/>
<evidence type="ECO:0000259" key="1">
    <source>
        <dbReference type="Pfam" id="PF09118"/>
    </source>
</evidence>
<reference evidence="3 4" key="2">
    <citation type="journal article" date="2016" name="Genome Announc.">
        <title>Draft Genome Sequence of Erythromycin- and Oxytetracycline-Sensitive Nocardia seriolae Strain U-1 (NBRC 110359).</title>
        <authorList>
            <person name="Imajoh M."/>
            <person name="Sukeda M."/>
            <person name="Shimizu M."/>
            <person name="Yamane J."/>
            <person name="Ohnishi K."/>
            <person name="Oshima S."/>
        </authorList>
    </citation>
    <scope>NUCLEOTIDE SEQUENCE [LARGE SCALE GENOMIC DNA]</scope>
    <source>
        <strain evidence="3 4">U-1</strain>
    </source>
</reference>
<dbReference type="Proteomes" id="UP000180166">
    <property type="component" value="Chromosome"/>
</dbReference>
<evidence type="ECO:0000313" key="3">
    <source>
        <dbReference type="EMBL" id="GAP27981.1"/>
    </source>
</evidence>
<dbReference type="GO" id="GO:0005975">
    <property type="term" value="P:carbohydrate metabolic process"/>
    <property type="evidence" value="ECO:0007669"/>
    <property type="project" value="UniProtKB-ARBA"/>
</dbReference>
<evidence type="ECO:0000313" key="2">
    <source>
        <dbReference type="EMBL" id="APA98215.1"/>
    </source>
</evidence>
<sequence>MARLYHSVALVAQDGKVITAGSNPQRKTEKLRIEIFWPPYLFKGSRPEFEISTDAVEYGASRTLTTTAAVREASLMHPTSCTHSRDNTQRLIDLPITATAPGTLTVSTPSSPALAPPGWYLVVVVDTNGIPSTGHWLRLNPPTPSPV</sequence>
<dbReference type="EC" id="1.1.3.9" evidence="2"/>
<dbReference type="InterPro" id="IPR013783">
    <property type="entry name" value="Ig-like_fold"/>
</dbReference>
<gene>
    <name evidence="2" type="ORF">NS506_04167</name>
    <name evidence="3" type="ORF">NSK11_contig00025-0063</name>
</gene>
<evidence type="ECO:0000313" key="5">
    <source>
        <dbReference type="Proteomes" id="UP000180166"/>
    </source>
</evidence>
<dbReference type="KEGG" id="nsr:NS506_04167"/>
<keyword evidence="4" id="KW-1185">Reference proteome</keyword>
<dbReference type="SUPFAM" id="SSF81296">
    <property type="entry name" value="E set domains"/>
    <property type="match status" value="1"/>
</dbReference>
<evidence type="ECO:0000313" key="4">
    <source>
        <dbReference type="Proteomes" id="UP000037179"/>
    </source>
</evidence>
<dbReference type="PANTHER" id="PTHR32208">
    <property type="entry name" value="SECRETED PROTEIN-RELATED"/>
    <property type="match status" value="1"/>
</dbReference>
<feature type="domain" description="Galactose oxidase-like Early set" evidence="1">
    <location>
        <begin position="46"/>
        <end position="138"/>
    </location>
</feature>
<accession>A0ABC8AVR6</accession>
<dbReference type="InterPro" id="IPR015202">
    <property type="entry name" value="GO-like_E_set"/>
</dbReference>
<dbReference type="CDD" id="cd02851">
    <property type="entry name" value="E_set_GO_C"/>
    <property type="match status" value="1"/>
</dbReference>
<dbReference type="EMBL" id="BBYQ01000025">
    <property type="protein sequence ID" value="GAP27981.1"/>
    <property type="molecule type" value="Genomic_DNA"/>
</dbReference>
<dbReference type="PANTHER" id="PTHR32208:SF21">
    <property type="entry name" value="LOW QUALITY PROTEIN: ALDEHYDE OXIDASE GLOX-LIKE"/>
    <property type="match status" value="1"/>
</dbReference>
<proteinExistence type="predicted"/>
<dbReference type="Proteomes" id="UP000037179">
    <property type="component" value="Unassembled WGS sequence"/>
</dbReference>
<dbReference type="EMBL" id="CP017839">
    <property type="protein sequence ID" value="APA98215.1"/>
    <property type="molecule type" value="Genomic_DNA"/>
</dbReference>
<protein>
    <submittedName>
        <fullName evidence="2">Galactose oxidase</fullName>
        <ecNumber evidence="2">1.1.3.9</ecNumber>
    </submittedName>
</protein>
<reference evidence="4" key="1">
    <citation type="submission" date="2015-07" db="EMBL/GenBank/DDBJ databases">
        <title>Nocardia seriolae U-1 whole genome shotgun sequence.</title>
        <authorList>
            <person name="Imajoh M."/>
            <person name="Fukumoto Y."/>
            <person name="Sukeda M."/>
            <person name="Yamane J."/>
            <person name="Yamasaki K."/>
            <person name="Shimizu M."/>
            <person name="Ohnishi K."/>
            <person name="Oshima S."/>
        </authorList>
    </citation>
    <scope>NUCLEOTIDE SEQUENCE [LARGE SCALE GENOMIC DNA]</scope>
    <source>
        <strain evidence="4">U-1</strain>
    </source>
</reference>
<dbReference type="Pfam" id="PF09118">
    <property type="entry name" value="GO-like_E_set"/>
    <property type="match status" value="1"/>
</dbReference>
<dbReference type="InterPro" id="IPR037293">
    <property type="entry name" value="Gal_Oxidase_central_sf"/>
</dbReference>
<dbReference type="InterPro" id="IPR014756">
    <property type="entry name" value="Ig_E-set"/>
</dbReference>
<dbReference type="Gene3D" id="2.130.10.80">
    <property type="entry name" value="Galactose oxidase/kelch, beta-propeller"/>
    <property type="match status" value="1"/>
</dbReference>
<dbReference type="Gene3D" id="2.60.40.10">
    <property type="entry name" value="Immunoglobulins"/>
    <property type="match status" value="1"/>
</dbReference>
<organism evidence="2 5">
    <name type="scientific">Nocardia seriolae</name>
    <dbReference type="NCBI Taxonomy" id="37332"/>
    <lineage>
        <taxon>Bacteria</taxon>
        <taxon>Bacillati</taxon>
        <taxon>Actinomycetota</taxon>
        <taxon>Actinomycetes</taxon>
        <taxon>Mycobacteriales</taxon>
        <taxon>Nocardiaceae</taxon>
        <taxon>Nocardia</taxon>
    </lineage>
</organism>
<dbReference type="GO" id="GO:0045480">
    <property type="term" value="F:galactose oxidase activity"/>
    <property type="evidence" value="ECO:0007669"/>
    <property type="project" value="UniProtKB-EC"/>
</dbReference>
<name>A0ABC8AVR6_9NOCA</name>
<keyword evidence="2" id="KW-0560">Oxidoreductase</keyword>
<reference evidence="2 5" key="3">
    <citation type="submission" date="2016-10" db="EMBL/GenBank/DDBJ databases">
        <title>Genome sequence of Nocardia seriolae strain EM150506, isolated from Anguila japonica.</title>
        <authorList>
            <person name="Han H.-J."/>
        </authorList>
    </citation>
    <scope>NUCLEOTIDE SEQUENCE [LARGE SCALE GENOMIC DNA]</scope>
    <source>
        <strain evidence="2 5">EM150506</strain>
    </source>
</reference>